<evidence type="ECO:0000313" key="3">
    <source>
        <dbReference type="Proteomes" id="UP000837857"/>
    </source>
</evidence>
<gene>
    <name evidence="2" type="ORF">IPOD504_LOCUS9197</name>
</gene>
<feature type="region of interest" description="Disordered" evidence="1">
    <location>
        <begin position="1"/>
        <end position="43"/>
    </location>
</feature>
<dbReference type="Proteomes" id="UP000837857">
    <property type="component" value="Chromosome 22"/>
</dbReference>
<proteinExistence type="predicted"/>
<accession>A0ABN8IH18</accession>
<evidence type="ECO:0000313" key="2">
    <source>
        <dbReference type="EMBL" id="CAH2055905.1"/>
    </source>
</evidence>
<sequence>MCGGRGRGVVHPAVEPPLGLGRRPASALPQCPTRGHGDDVTSGIEARGDIQATRAQILRKRSAADRYDGVNMAVVMATRREISSLPPPWRPHQTALPELPCNGVGHPAPVTLTVGDGTDGAKTRAA</sequence>
<keyword evidence="3" id="KW-1185">Reference proteome</keyword>
<evidence type="ECO:0000256" key="1">
    <source>
        <dbReference type="SAM" id="MobiDB-lite"/>
    </source>
</evidence>
<protein>
    <submittedName>
        <fullName evidence="2">Uncharacterized protein</fullName>
    </submittedName>
</protein>
<organism evidence="2 3">
    <name type="scientific">Iphiclides podalirius</name>
    <name type="common">scarce swallowtail</name>
    <dbReference type="NCBI Taxonomy" id="110791"/>
    <lineage>
        <taxon>Eukaryota</taxon>
        <taxon>Metazoa</taxon>
        <taxon>Ecdysozoa</taxon>
        <taxon>Arthropoda</taxon>
        <taxon>Hexapoda</taxon>
        <taxon>Insecta</taxon>
        <taxon>Pterygota</taxon>
        <taxon>Neoptera</taxon>
        <taxon>Endopterygota</taxon>
        <taxon>Lepidoptera</taxon>
        <taxon>Glossata</taxon>
        <taxon>Ditrysia</taxon>
        <taxon>Papilionoidea</taxon>
        <taxon>Papilionidae</taxon>
        <taxon>Papilioninae</taxon>
        <taxon>Iphiclides</taxon>
    </lineage>
</organism>
<name>A0ABN8IH18_9NEOP</name>
<feature type="non-terminal residue" evidence="2">
    <location>
        <position position="1"/>
    </location>
</feature>
<dbReference type="EMBL" id="OW152834">
    <property type="protein sequence ID" value="CAH2055905.1"/>
    <property type="molecule type" value="Genomic_DNA"/>
</dbReference>
<reference evidence="2" key="1">
    <citation type="submission" date="2022-03" db="EMBL/GenBank/DDBJ databases">
        <authorList>
            <person name="Martin H S."/>
        </authorList>
    </citation>
    <scope>NUCLEOTIDE SEQUENCE</scope>
</reference>